<name>A0A150J5W3_9EURY</name>
<dbReference type="AlphaFoldDB" id="A0A150J5W3"/>
<feature type="transmembrane region" description="Helical" evidence="1">
    <location>
        <begin position="29"/>
        <end position="47"/>
    </location>
</feature>
<comment type="caution">
    <text evidence="2">The sequence shown here is derived from an EMBL/GenBank/DDBJ whole genome shotgun (WGS) entry which is preliminary data.</text>
</comment>
<keyword evidence="1" id="KW-0812">Transmembrane</keyword>
<dbReference type="Pfam" id="PF00762">
    <property type="entry name" value="Ferrochelatase"/>
    <property type="match status" value="1"/>
</dbReference>
<dbReference type="GO" id="GO:0006783">
    <property type="term" value="P:heme biosynthetic process"/>
    <property type="evidence" value="ECO:0007669"/>
    <property type="project" value="InterPro"/>
</dbReference>
<sequence length="400" mass="46418">MSFTSIIIGLIIGLTIVKYLIVHQSKIRLFSLILIFEVILFLSIIYYNKEFTPILIILNLLSILAGYYLMTIKVLSMKDMRHVPDIVRKKGDLGKGHTAIIYFSHGEPEDYNPIGWINQFREFDEQKIKFIPFLIRPIFLSLLRKKYMHIGKSQHKRMHKRMMGQLEKRFRQEGDDKIRLYLSFIEDEPRPDAAVIEALNDGASKIIVSEVFLTISNHTAEGKELIEKLNLKEYGVSIYFTGPLWDSKILQQMFVERVNKNRGNTEKKKIGVLLVGHGQPEEWDKAWPTETAQEIEFRRKILELFLKDGYERKNLDLAWMEFRHPCTSVAIQKLIKNGVKKIFYFSAAISADSIHSMCDLPELIAKCKIPKDVEVINLGAWNDDPLVIDAIKEKIDAVYK</sequence>
<evidence type="ECO:0000313" key="2">
    <source>
        <dbReference type="EMBL" id="KYC52613.1"/>
    </source>
</evidence>
<protein>
    <submittedName>
        <fullName evidence="2">Sirohydrochlorin cobaltochelatase</fullName>
    </submittedName>
</protein>
<keyword evidence="1" id="KW-0472">Membrane</keyword>
<evidence type="ECO:0000313" key="3">
    <source>
        <dbReference type="Proteomes" id="UP000075578"/>
    </source>
</evidence>
<accession>A0A150J5W3</accession>
<dbReference type="Proteomes" id="UP000075578">
    <property type="component" value="Unassembled WGS sequence"/>
</dbReference>
<feature type="transmembrane region" description="Helical" evidence="1">
    <location>
        <begin position="53"/>
        <end position="72"/>
    </location>
</feature>
<proteinExistence type="predicted"/>
<gene>
    <name evidence="2" type="ORF">AMQ74_00680</name>
</gene>
<keyword evidence="1" id="KW-1133">Transmembrane helix</keyword>
<reference evidence="2 3" key="1">
    <citation type="journal article" date="2016" name="ISME J.">
        <title>Chasing the elusive Euryarchaeota class WSA2: genomes reveal a uniquely fastidious methyl-reducing methanogen.</title>
        <authorList>
            <person name="Nobu M.K."/>
            <person name="Narihiro T."/>
            <person name="Kuroda K."/>
            <person name="Mei R."/>
            <person name="Liu W.T."/>
        </authorList>
    </citation>
    <scope>NUCLEOTIDE SEQUENCE [LARGE SCALE GENOMIC DNA]</scope>
    <source>
        <strain evidence="2">U1lsi0528_Bin089</strain>
    </source>
</reference>
<dbReference type="Gene3D" id="3.40.50.1400">
    <property type="match status" value="2"/>
</dbReference>
<dbReference type="GO" id="GO:0004325">
    <property type="term" value="F:ferrochelatase activity"/>
    <property type="evidence" value="ECO:0007669"/>
    <property type="project" value="InterPro"/>
</dbReference>
<evidence type="ECO:0000256" key="1">
    <source>
        <dbReference type="SAM" id="Phobius"/>
    </source>
</evidence>
<dbReference type="EMBL" id="LNGD01000027">
    <property type="protein sequence ID" value="KYC52613.1"/>
    <property type="molecule type" value="Genomic_DNA"/>
</dbReference>
<dbReference type="InterPro" id="IPR001015">
    <property type="entry name" value="Ferrochelatase"/>
</dbReference>
<dbReference type="SUPFAM" id="SSF53800">
    <property type="entry name" value="Chelatase"/>
    <property type="match status" value="1"/>
</dbReference>
<organism evidence="2 3">
    <name type="scientific">Candidatus Methanofastidiosum methylothiophilum</name>
    <dbReference type="NCBI Taxonomy" id="1705564"/>
    <lineage>
        <taxon>Archaea</taxon>
        <taxon>Methanobacteriati</taxon>
        <taxon>Methanobacteriota</taxon>
        <taxon>Stenosarchaea group</taxon>
        <taxon>Candidatus Methanofastidiosia</taxon>
        <taxon>Candidatus Methanofastidiosales</taxon>
        <taxon>Candidatus Methanofastidiosaceae</taxon>
        <taxon>Candidatus Methanofastidiosum</taxon>
    </lineage>
</organism>
<feature type="transmembrane region" description="Helical" evidence="1">
    <location>
        <begin position="6"/>
        <end position="22"/>
    </location>
</feature>